<feature type="region of interest" description="Disordered" evidence="6">
    <location>
        <begin position="200"/>
        <end position="220"/>
    </location>
</feature>
<evidence type="ECO:0000313" key="8">
    <source>
        <dbReference type="EMBL" id="TWW79435.1"/>
    </source>
</evidence>
<accession>A0A5C6PJ55</accession>
<dbReference type="PANTHER" id="PTHR12394">
    <property type="entry name" value="ZYGIN"/>
    <property type="match status" value="1"/>
</dbReference>
<gene>
    <name evidence="8" type="ORF">D4764_10G0004650</name>
</gene>
<dbReference type="EMBL" id="RHFK02000002">
    <property type="protein sequence ID" value="TWW79435.1"/>
    <property type="molecule type" value="Genomic_DNA"/>
</dbReference>
<feature type="region of interest" description="Disordered" evidence="6">
    <location>
        <begin position="289"/>
        <end position="323"/>
    </location>
</feature>
<evidence type="ECO:0000256" key="5">
    <source>
        <dbReference type="ARBA" id="ARBA00023157"/>
    </source>
</evidence>
<keyword evidence="4" id="KW-0175">Coiled coil</keyword>
<keyword evidence="5" id="KW-1015">Disulfide bond</keyword>
<evidence type="ECO:0000256" key="3">
    <source>
        <dbReference type="ARBA" id="ARBA00022734"/>
    </source>
</evidence>
<evidence type="ECO:0000256" key="2">
    <source>
        <dbReference type="ARBA" id="ARBA00022553"/>
    </source>
</evidence>
<dbReference type="SUPFAM" id="SSF56436">
    <property type="entry name" value="C-type lectin-like"/>
    <property type="match status" value="1"/>
</dbReference>
<name>A0A5C6PJ55_9TELE</name>
<dbReference type="SMART" id="SM00034">
    <property type="entry name" value="CLECT"/>
    <property type="match status" value="1"/>
</dbReference>
<feature type="compositionally biased region" description="Basic residues" evidence="6">
    <location>
        <begin position="296"/>
        <end position="306"/>
    </location>
</feature>
<comment type="caution">
    <text evidence="8">The sequence shown here is derived from an EMBL/GenBank/DDBJ whole genome shotgun (WGS) entry which is preliminary data.</text>
</comment>
<dbReference type="GO" id="GO:0030424">
    <property type="term" value="C:axon"/>
    <property type="evidence" value="ECO:0007669"/>
    <property type="project" value="TreeGrafter"/>
</dbReference>
<dbReference type="InterPro" id="IPR011680">
    <property type="entry name" value="FEZ"/>
</dbReference>
<evidence type="ECO:0000259" key="7">
    <source>
        <dbReference type="PROSITE" id="PS50041"/>
    </source>
</evidence>
<dbReference type="PROSITE" id="PS00615">
    <property type="entry name" value="C_TYPE_LECTIN_1"/>
    <property type="match status" value="1"/>
</dbReference>
<keyword evidence="9" id="KW-1185">Reference proteome</keyword>
<evidence type="ECO:0000256" key="6">
    <source>
        <dbReference type="SAM" id="MobiDB-lite"/>
    </source>
</evidence>
<dbReference type="Pfam" id="PF07763">
    <property type="entry name" value="FEZ"/>
    <property type="match status" value="1"/>
</dbReference>
<sequence>MAASLLHFDDEASVVDDSSFSEPRWRPQKDRFTATVEATQALLRARDGSGVPPLHGGSSSPAHVVALTCAEDAAKHVDETISVCFRNVHARTDTADPVSSISEDSLLEDDEVWIALTSNYGLVRPVDWKQSQTCCLRTPAVNVKEQPRRVAVAAEEPSDEEELREQLDMHSIIVSCLAEEPLLTAEQVIEEIEEIMQDSPGVEADHPPRSGLSAVSAEVRRATSSPSFEKRLRALSVANLNEHLEGTETDIRRFSEELVQQLALRDELDFEKEVKNTFISTLIDVQNRQKEQRELMKRKRRERNHRGGAGTPQGSAEKSPASRFSMEALSSAIQSSFRSTFGSSCSEPQYLTTVIPYEKKGRPPSLRDLQILTKILQAMRDDSDKVPGLLTDYILQDCHIFMLSSSLSLCSSRPQLWCESSLQQTAEKKRRNGKKDSANSSAIEELRKQINDLAQELNLLKEQQALQTVCLRGTKIIGKCFLADPVKRTFHAASEDCIAKGGVLSTPTSGYENDELYDYVRQSIGPEEHIWLGINDVVTDGQWLDHSSSNVRFKNWETDITLQPDGGRSQNCAILSTTANGKWFDESCRDEKASVCEFNIV</sequence>
<feature type="domain" description="C-type lectin" evidence="7">
    <location>
        <begin position="476"/>
        <end position="597"/>
    </location>
</feature>
<dbReference type="FunFam" id="3.10.100.10:FF:000010">
    <property type="entry name" value="C-type lectin domain family 3 member A"/>
    <property type="match status" value="1"/>
</dbReference>
<dbReference type="PROSITE" id="PS50041">
    <property type="entry name" value="C_TYPE_LECTIN_2"/>
    <property type="match status" value="1"/>
</dbReference>
<comment type="similarity">
    <text evidence="1">Belongs to the zygin family.</text>
</comment>
<dbReference type="CDD" id="cd03596">
    <property type="entry name" value="CLECT_tetranectin_like"/>
    <property type="match status" value="1"/>
</dbReference>
<dbReference type="Gene3D" id="3.10.100.10">
    <property type="entry name" value="Mannose-Binding Protein A, subunit A"/>
    <property type="match status" value="1"/>
</dbReference>
<protein>
    <submittedName>
        <fullName evidence="8">Fasciculation and elongation protein zeta-2</fullName>
    </submittedName>
</protein>
<dbReference type="InterPro" id="IPR016186">
    <property type="entry name" value="C-type_lectin-like/link_sf"/>
</dbReference>
<dbReference type="AlphaFoldDB" id="A0A5C6PJ55"/>
<dbReference type="PANTHER" id="PTHR12394:SF11">
    <property type="entry name" value="FASCICULATION AND ELONGATION PROTEIN ZETA-2"/>
    <property type="match status" value="1"/>
</dbReference>
<proteinExistence type="inferred from homology"/>
<keyword evidence="3" id="KW-0430">Lectin</keyword>
<dbReference type="GO" id="GO:0005737">
    <property type="term" value="C:cytoplasm"/>
    <property type="evidence" value="ECO:0007669"/>
    <property type="project" value="TreeGrafter"/>
</dbReference>
<dbReference type="InterPro" id="IPR018378">
    <property type="entry name" value="C-type_lectin_CS"/>
</dbReference>
<dbReference type="SUPFAM" id="SSF57944">
    <property type="entry name" value="Triple coiled coil domain of C-type lectins"/>
    <property type="match status" value="1"/>
</dbReference>
<dbReference type="Pfam" id="PF00059">
    <property type="entry name" value="Lectin_C"/>
    <property type="match status" value="1"/>
</dbReference>
<evidence type="ECO:0000256" key="4">
    <source>
        <dbReference type="ARBA" id="ARBA00023054"/>
    </source>
</evidence>
<evidence type="ECO:0000256" key="1">
    <source>
        <dbReference type="ARBA" id="ARBA00006788"/>
    </source>
</evidence>
<dbReference type="InterPro" id="IPR001304">
    <property type="entry name" value="C-type_lectin-like"/>
</dbReference>
<dbReference type="GO" id="GO:0030246">
    <property type="term" value="F:carbohydrate binding"/>
    <property type="evidence" value="ECO:0007669"/>
    <property type="project" value="UniProtKB-KW"/>
</dbReference>
<evidence type="ECO:0000313" key="9">
    <source>
        <dbReference type="Proteomes" id="UP000324091"/>
    </source>
</evidence>
<dbReference type="InterPro" id="IPR016187">
    <property type="entry name" value="CTDL_fold"/>
</dbReference>
<dbReference type="Proteomes" id="UP000324091">
    <property type="component" value="Chromosome 10"/>
</dbReference>
<organism evidence="8 9">
    <name type="scientific">Takifugu flavidus</name>
    <name type="common">sansaifugu</name>
    <dbReference type="NCBI Taxonomy" id="433684"/>
    <lineage>
        <taxon>Eukaryota</taxon>
        <taxon>Metazoa</taxon>
        <taxon>Chordata</taxon>
        <taxon>Craniata</taxon>
        <taxon>Vertebrata</taxon>
        <taxon>Euteleostomi</taxon>
        <taxon>Actinopterygii</taxon>
        <taxon>Neopterygii</taxon>
        <taxon>Teleostei</taxon>
        <taxon>Neoteleostei</taxon>
        <taxon>Acanthomorphata</taxon>
        <taxon>Eupercaria</taxon>
        <taxon>Tetraodontiformes</taxon>
        <taxon>Tetradontoidea</taxon>
        <taxon>Tetraodontidae</taxon>
        <taxon>Takifugu</taxon>
    </lineage>
</organism>
<keyword evidence="2" id="KW-0597">Phosphoprotein</keyword>
<reference evidence="8 9" key="1">
    <citation type="submission" date="2019-04" db="EMBL/GenBank/DDBJ databases">
        <title>Chromosome genome assembly for Takifugu flavidus.</title>
        <authorList>
            <person name="Xiao S."/>
        </authorList>
    </citation>
    <scope>NUCLEOTIDE SEQUENCE [LARGE SCALE GENOMIC DNA]</scope>
    <source>
        <strain evidence="8">HTHZ2018</strain>
        <tissue evidence="8">Muscle</tissue>
    </source>
</reference>